<dbReference type="RefSeq" id="WP_168624325.1">
    <property type="nucleotide sequence ID" value="NZ_JAAZQQ010000005.1"/>
</dbReference>
<dbReference type="SUPFAM" id="SSF53756">
    <property type="entry name" value="UDP-Glycosyltransferase/glycogen phosphorylase"/>
    <property type="match status" value="1"/>
</dbReference>
<sequence>MIHPRVLLANEAGAGRGHLLKLAAVARALGPGPEIVAAIADLRHAAALGGVAARVLAAPPLRYTRAAREDPTLEGNATWGDYLAGIGLVRADVVRRGLAWWRKAIVDEDASLLVADYAPLAILAAQGLKADGWRIEIVAVGTGYGTPPATLARFPRLLPDFARSLHSEEAILSVVNRVAGETGLDPLPRLPAIGAADLTLPMTLPFLDPYAGGRAAGELLAPLVDMPGPTLPPAGDELFVYAAAGELKAGGLVDALSALPMRRRGFLPGVSPETAARLVASGMVLEPAPLAAEVIARRTRLWLHAAQHGSLCTAAVWGIPQVAIPQQLEQLCHGRRMEAAGGLHLLPLRESTPEAIRAAVLTAWSDGALARQARDLSRALRAAQPARPMDQLAERLAPVLARIHADPSR</sequence>
<dbReference type="Pfam" id="PF06722">
    <property type="entry name" value="EryCIII-like_C"/>
    <property type="match status" value="1"/>
</dbReference>
<comment type="caution">
    <text evidence="2">The sequence shown here is derived from an EMBL/GenBank/DDBJ whole genome shotgun (WGS) entry which is preliminary data.</text>
</comment>
<dbReference type="AlphaFoldDB" id="A0A7X6H0U8"/>
<dbReference type="GO" id="GO:0016757">
    <property type="term" value="F:glycosyltransferase activity"/>
    <property type="evidence" value="ECO:0007669"/>
    <property type="project" value="UniProtKB-ARBA"/>
</dbReference>
<proteinExistence type="predicted"/>
<reference evidence="2 3" key="1">
    <citation type="submission" date="2020-04" db="EMBL/GenBank/DDBJ databases">
        <authorList>
            <person name="Yoon J."/>
        </authorList>
    </citation>
    <scope>NUCLEOTIDE SEQUENCE [LARGE SCALE GENOMIC DNA]</scope>
    <source>
        <strain evidence="2 3">KMU-115</strain>
    </source>
</reference>
<evidence type="ECO:0000313" key="2">
    <source>
        <dbReference type="EMBL" id="NKX45954.1"/>
    </source>
</evidence>
<dbReference type="Gene3D" id="3.40.50.2000">
    <property type="entry name" value="Glycogen Phosphorylase B"/>
    <property type="match status" value="2"/>
</dbReference>
<gene>
    <name evidence="2" type="ORF">HCU73_15270</name>
</gene>
<evidence type="ECO:0000313" key="3">
    <source>
        <dbReference type="Proteomes" id="UP000526408"/>
    </source>
</evidence>
<organism evidence="2 3">
    <name type="scientific">Roseicyclus persicicus</name>
    <dbReference type="NCBI Taxonomy" id="2650661"/>
    <lineage>
        <taxon>Bacteria</taxon>
        <taxon>Pseudomonadati</taxon>
        <taxon>Pseudomonadota</taxon>
        <taxon>Alphaproteobacteria</taxon>
        <taxon>Rhodobacterales</taxon>
        <taxon>Roseobacteraceae</taxon>
        <taxon>Roseicyclus</taxon>
    </lineage>
</organism>
<dbReference type="InterPro" id="IPR010610">
    <property type="entry name" value="EryCIII-like_C"/>
</dbReference>
<keyword evidence="3" id="KW-1185">Reference proteome</keyword>
<name>A0A7X6H0U8_9RHOB</name>
<evidence type="ECO:0000259" key="1">
    <source>
        <dbReference type="Pfam" id="PF06722"/>
    </source>
</evidence>
<dbReference type="Proteomes" id="UP000526408">
    <property type="component" value="Unassembled WGS sequence"/>
</dbReference>
<keyword evidence="2" id="KW-0808">Transferase</keyword>
<dbReference type="EMBL" id="JAAZQQ010000005">
    <property type="protein sequence ID" value="NKX45954.1"/>
    <property type="molecule type" value="Genomic_DNA"/>
</dbReference>
<accession>A0A7X6H0U8</accession>
<feature type="domain" description="Erythromycin biosynthesis protein CIII-like C-terminal" evidence="1">
    <location>
        <begin position="303"/>
        <end position="385"/>
    </location>
</feature>
<protein>
    <submittedName>
        <fullName evidence="2">Glycosyltransferase family 1 protein</fullName>
    </submittedName>
</protein>